<reference evidence="3 4" key="1">
    <citation type="submission" date="2016-09" db="EMBL/GenBank/DDBJ databases">
        <title>Rhizobium oryziradicis sp. nov., isolated from the root of rice.</title>
        <authorList>
            <person name="Zhao J."/>
            <person name="Zhang X."/>
        </authorList>
    </citation>
    <scope>NUCLEOTIDE SEQUENCE [LARGE SCALE GENOMIC DNA]</scope>
    <source>
        <strain evidence="3 4">14971</strain>
    </source>
</reference>
<dbReference type="AlphaFoldDB" id="A0A1Q8ZYN3"/>
<dbReference type="EMBL" id="MKIN01000028">
    <property type="protein sequence ID" value="OLP47165.1"/>
    <property type="molecule type" value="Genomic_DNA"/>
</dbReference>
<accession>A0A1Q8ZYN3</accession>
<proteinExistence type="predicted"/>
<dbReference type="Pfam" id="PF21880">
    <property type="entry name" value="DUF6916"/>
    <property type="match status" value="1"/>
</dbReference>
<dbReference type="STRING" id="887144.BJF91_10770"/>
<organism evidence="3 4">
    <name type="scientific">Allorhizobium taibaishanense</name>
    <dbReference type="NCBI Taxonomy" id="887144"/>
    <lineage>
        <taxon>Bacteria</taxon>
        <taxon>Pseudomonadati</taxon>
        <taxon>Pseudomonadota</taxon>
        <taxon>Alphaproteobacteria</taxon>
        <taxon>Hyphomicrobiales</taxon>
        <taxon>Rhizobiaceae</taxon>
        <taxon>Rhizobium/Agrobacterium group</taxon>
        <taxon>Allorhizobium</taxon>
    </lineage>
</organism>
<evidence type="ECO:0000313" key="5">
    <source>
        <dbReference type="Proteomes" id="UP000544107"/>
    </source>
</evidence>
<name>A0A1Q8ZYN3_9HYPH</name>
<dbReference type="OrthoDB" id="8410220at2"/>
<protein>
    <recommendedName>
        <fullName evidence="1">DUF6916 domain-containing protein</fullName>
    </recommendedName>
</protein>
<keyword evidence="4" id="KW-1185">Reference proteome</keyword>
<dbReference type="InterPro" id="IPR054209">
    <property type="entry name" value="DUF6916"/>
</dbReference>
<comment type="caution">
    <text evidence="3">The sequence shown here is derived from an EMBL/GenBank/DDBJ whole genome shotgun (WGS) entry which is preliminary data.</text>
</comment>
<evidence type="ECO:0000313" key="3">
    <source>
        <dbReference type="EMBL" id="OLP47165.1"/>
    </source>
</evidence>
<evidence type="ECO:0000313" key="4">
    <source>
        <dbReference type="Proteomes" id="UP000185598"/>
    </source>
</evidence>
<dbReference type="Proteomes" id="UP000544107">
    <property type="component" value="Unassembled WGS sequence"/>
</dbReference>
<sequence length="103" mass="11301">MSISILNAGHLRPFVGTSFNLINEGGTSRVLLDKVIEYPASTAPGSSRTAFSMFFSLQKSESAQIESGHFAIEHDDLETIALVYIERILGSRPDKIRLEAAFN</sequence>
<evidence type="ECO:0000259" key="1">
    <source>
        <dbReference type="Pfam" id="PF21880"/>
    </source>
</evidence>
<evidence type="ECO:0000313" key="2">
    <source>
        <dbReference type="EMBL" id="MBB4008170.1"/>
    </source>
</evidence>
<gene>
    <name evidence="3" type="ORF">BJF91_10770</name>
    <name evidence="2" type="ORF">GGQ71_002450</name>
</gene>
<dbReference type="EMBL" id="JACIED010000003">
    <property type="protein sequence ID" value="MBB4008170.1"/>
    <property type="molecule type" value="Genomic_DNA"/>
</dbReference>
<dbReference type="RefSeq" id="WP_075617160.1">
    <property type="nucleotide sequence ID" value="NZ_JACIED010000003.1"/>
</dbReference>
<reference evidence="2 5" key="2">
    <citation type="submission" date="2020-08" db="EMBL/GenBank/DDBJ databases">
        <title>Genomic Encyclopedia of Type Strains, Phase IV (KMG-IV): sequencing the most valuable type-strain genomes for metagenomic binning, comparative biology and taxonomic classification.</title>
        <authorList>
            <person name="Goeker M."/>
        </authorList>
    </citation>
    <scope>NUCLEOTIDE SEQUENCE [LARGE SCALE GENOMIC DNA]</scope>
    <source>
        <strain evidence="2 5">DSM 100021</strain>
    </source>
</reference>
<dbReference type="Proteomes" id="UP000185598">
    <property type="component" value="Unassembled WGS sequence"/>
</dbReference>
<feature type="domain" description="DUF6916" evidence="1">
    <location>
        <begin position="7"/>
        <end position="102"/>
    </location>
</feature>